<dbReference type="RefSeq" id="WP_115083171.1">
    <property type="nucleotide sequence ID" value="NZ_CAJPLF010000057.1"/>
</dbReference>
<proteinExistence type="predicted"/>
<dbReference type="AlphaFoldDB" id="A0A379F122"/>
<sequence length="109" mass="12836">MQYEKDILLLLIEAGEKGLSVSKITRHIFNTYNSFFLSLNIEDTHQEVQQCLLKMSKRPNSMLGRVRKGVYCININNQEVRHLQLKFSHECDIKKDEKTQTDFSLNLFE</sequence>
<dbReference type="Proteomes" id="UP000254235">
    <property type="component" value="Unassembled WGS sequence"/>
</dbReference>
<name>A0A379F122_9BACT</name>
<dbReference type="OrthoDB" id="1082214at2"/>
<organism evidence="1 2">
    <name type="scientific">Prevotella pallens</name>
    <dbReference type="NCBI Taxonomy" id="60133"/>
    <lineage>
        <taxon>Bacteria</taxon>
        <taxon>Pseudomonadati</taxon>
        <taxon>Bacteroidota</taxon>
        <taxon>Bacteroidia</taxon>
        <taxon>Bacteroidales</taxon>
        <taxon>Prevotellaceae</taxon>
        <taxon>Prevotella</taxon>
    </lineage>
</organism>
<gene>
    <name evidence="1" type="ORF">NCTC13043_00943</name>
</gene>
<reference evidence="1 2" key="1">
    <citation type="submission" date="2018-06" db="EMBL/GenBank/DDBJ databases">
        <authorList>
            <consortium name="Pathogen Informatics"/>
            <person name="Doyle S."/>
        </authorList>
    </citation>
    <scope>NUCLEOTIDE SEQUENCE [LARGE SCALE GENOMIC DNA]</scope>
    <source>
        <strain evidence="1 2">NCTC13043</strain>
    </source>
</reference>
<dbReference type="EMBL" id="UGTP01000001">
    <property type="protein sequence ID" value="SUC12340.1"/>
    <property type="molecule type" value="Genomic_DNA"/>
</dbReference>
<evidence type="ECO:0000313" key="1">
    <source>
        <dbReference type="EMBL" id="SUC12340.1"/>
    </source>
</evidence>
<protein>
    <submittedName>
        <fullName evidence="1">Uncharacterized protein</fullName>
    </submittedName>
</protein>
<evidence type="ECO:0000313" key="2">
    <source>
        <dbReference type="Proteomes" id="UP000254235"/>
    </source>
</evidence>
<dbReference type="GeneID" id="78570647"/>
<accession>A0A379F122</accession>